<dbReference type="PANTHER" id="PTHR43806:SF11">
    <property type="entry name" value="CEREVISIN-RELATED"/>
    <property type="match status" value="1"/>
</dbReference>
<protein>
    <submittedName>
        <fullName evidence="7">S8 family serine peptidase</fullName>
    </submittedName>
</protein>
<evidence type="ECO:0000256" key="1">
    <source>
        <dbReference type="ARBA" id="ARBA00011073"/>
    </source>
</evidence>
<accession>A0ABY6B8X7</accession>
<dbReference type="InterPro" id="IPR036852">
    <property type="entry name" value="Peptidase_S8/S53_dom_sf"/>
</dbReference>
<evidence type="ECO:0000256" key="5">
    <source>
        <dbReference type="PROSITE-ProRule" id="PRU01240"/>
    </source>
</evidence>
<feature type="active site" description="Charge relay system" evidence="5">
    <location>
        <position position="189"/>
    </location>
</feature>
<sequence>MTAARRPGRLVLAVGLLLTATGISAKQVQWPSGEPSEAMIVVALADKPDPAMAAGGTPRGYGALPSYAGSQRAASASARLATDFQLREVSAWTIEPLRLRCMVYALGDPAKRDDIVAALRQDRRVKLVQPLQEFETFASPSPQTEPASAAVRPRYNDPYLGLQHSFAAIEAADAQRWARGKGVTVAVIDTGVDPRHPDLEGRIVASKDFVAQTASPAATDRHGTEVAGVISAVADNEVGIVGVAPEARLFSYRACWPVASQASAARCNSYTLALALGAAIHSDARIINLSLGGPKDPLLEELVRYAIDHGKVVVGAVPPSRNMTGFPVGIDGVIAVDTGEAGPAAPDVLAAPGKDILTLEPGGHFDYASGSSLSAAHVSGAAALLLSLHPRLDAAQLRQLLLRSRRDAGASIDVCAAMAELQRAVPGDRNVPQGSPACGHSTDG</sequence>
<dbReference type="InterPro" id="IPR050131">
    <property type="entry name" value="Peptidase_S8_subtilisin-like"/>
</dbReference>
<dbReference type="Pfam" id="PF00082">
    <property type="entry name" value="Peptidase_S8"/>
    <property type="match status" value="1"/>
</dbReference>
<reference evidence="7" key="1">
    <citation type="submission" date="2022-09" db="EMBL/GenBank/DDBJ databases">
        <title>Tahibacter sp. nov., isolated from a fresh water.</title>
        <authorList>
            <person name="Baek J.H."/>
            <person name="Lee J.K."/>
            <person name="Kim J.M."/>
            <person name="Jeon C.O."/>
        </authorList>
    </citation>
    <scope>NUCLEOTIDE SEQUENCE</scope>
    <source>
        <strain evidence="7">W38</strain>
    </source>
</reference>
<dbReference type="InterPro" id="IPR022398">
    <property type="entry name" value="Peptidase_S8_His-AS"/>
</dbReference>
<feature type="active site" description="Charge relay system" evidence="5">
    <location>
        <position position="372"/>
    </location>
</feature>
<keyword evidence="4 5" id="KW-0720">Serine protease</keyword>
<dbReference type="InterPro" id="IPR000209">
    <property type="entry name" value="Peptidase_S8/S53_dom"/>
</dbReference>
<dbReference type="Gene3D" id="3.40.50.200">
    <property type="entry name" value="Peptidase S8/S53 domain"/>
    <property type="match status" value="1"/>
</dbReference>
<dbReference type="EMBL" id="CP104694">
    <property type="protein sequence ID" value="UXI66516.1"/>
    <property type="molecule type" value="Genomic_DNA"/>
</dbReference>
<feature type="active site" description="Charge relay system" evidence="5">
    <location>
        <position position="222"/>
    </location>
</feature>
<dbReference type="PROSITE" id="PS00136">
    <property type="entry name" value="SUBTILASE_ASP"/>
    <property type="match status" value="1"/>
</dbReference>
<evidence type="ECO:0000256" key="4">
    <source>
        <dbReference type="ARBA" id="ARBA00022825"/>
    </source>
</evidence>
<dbReference type="PANTHER" id="PTHR43806">
    <property type="entry name" value="PEPTIDASE S8"/>
    <property type="match status" value="1"/>
</dbReference>
<evidence type="ECO:0000259" key="6">
    <source>
        <dbReference type="Pfam" id="PF00082"/>
    </source>
</evidence>
<feature type="domain" description="Peptidase S8/S53" evidence="6">
    <location>
        <begin position="180"/>
        <end position="408"/>
    </location>
</feature>
<comment type="similarity">
    <text evidence="1 5">Belongs to the peptidase S8 family.</text>
</comment>
<organism evidence="7 8">
    <name type="scientific">Tahibacter amnicola</name>
    <dbReference type="NCBI Taxonomy" id="2976241"/>
    <lineage>
        <taxon>Bacteria</taxon>
        <taxon>Pseudomonadati</taxon>
        <taxon>Pseudomonadota</taxon>
        <taxon>Gammaproteobacteria</taxon>
        <taxon>Lysobacterales</taxon>
        <taxon>Rhodanobacteraceae</taxon>
        <taxon>Tahibacter</taxon>
    </lineage>
</organism>
<name>A0ABY6B8X7_9GAMM</name>
<evidence type="ECO:0000313" key="7">
    <source>
        <dbReference type="EMBL" id="UXI66516.1"/>
    </source>
</evidence>
<dbReference type="PROSITE" id="PS00137">
    <property type="entry name" value="SUBTILASE_HIS"/>
    <property type="match status" value="1"/>
</dbReference>
<proteinExistence type="inferred from homology"/>
<dbReference type="Proteomes" id="UP001064632">
    <property type="component" value="Chromosome"/>
</dbReference>
<dbReference type="InterPro" id="IPR023827">
    <property type="entry name" value="Peptidase_S8_Asp-AS"/>
</dbReference>
<keyword evidence="3 5" id="KW-0378">Hydrolase</keyword>
<evidence type="ECO:0000313" key="8">
    <source>
        <dbReference type="Proteomes" id="UP001064632"/>
    </source>
</evidence>
<keyword evidence="8" id="KW-1185">Reference proteome</keyword>
<keyword evidence="2 5" id="KW-0645">Protease</keyword>
<dbReference type="InterPro" id="IPR015500">
    <property type="entry name" value="Peptidase_S8_subtilisin-rel"/>
</dbReference>
<evidence type="ECO:0000256" key="2">
    <source>
        <dbReference type="ARBA" id="ARBA00022670"/>
    </source>
</evidence>
<gene>
    <name evidence="7" type="ORF">N4264_17400</name>
</gene>
<dbReference type="PRINTS" id="PR00723">
    <property type="entry name" value="SUBTILISIN"/>
</dbReference>
<evidence type="ECO:0000256" key="3">
    <source>
        <dbReference type="ARBA" id="ARBA00022801"/>
    </source>
</evidence>
<dbReference type="SUPFAM" id="SSF52743">
    <property type="entry name" value="Subtilisin-like"/>
    <property type="match status" value="1"/>
</dbReference>
<dbReference type="PROSITE" id="PS51892">
    <property type="entry name" value="SUBTILASE"/>
    <property type="match status" value="1"/>
</dbReference>
<dbReference type="RefSeq" id="WP_261693500.1">
    <property type="nucleotide sequence ID" value="NZ_CP104694.1"/>
</dbReference>